<dbReference type="InterPro" id="IPR001753">
    <property type="entry name" value="Enoyl-CoA_hydra/iso"/>
</dbReference>
<dbReference type="Pfam" id="PF00378">
    <property type="entry name" value="ECH_1"/>
    <property type="match status" value="1"/>
</dbReference>
<proteinExistence type="inferred from homology"/>
<gene>
    <name evidence="2" type="ORF">SAMN04489732_10313</name>
</gene>
<protein>
    <submittedName>
        <fullName evidence="2">Enoyl-CoA hydratase/carnithine racemase</fullName>
    </submittedName>
</protein>
<organism evidence="2 3">
    <name type="scientific">Amycolatopsis saalfeldensis</name>
    <dbReference type="NCBI Taxonomy" id="394193"/>
    <lineage>
        <taxon>Bacteria</taxon>
        <taxon>Bacillati</taxon>
        <taxon>Actinomycetota</taxon>
        <taxon>Actinomycetes</taxon>
        <taxon>Pseudonocardiales</taxon>
        <taxon>Pseudonocardiaceae</taxon>
        <taxon>Amycolatopsis</taxon>
    </lineage>
</organism>
<dbReference type="STRING" id="394193.SAMN04489732_10313"/>
<name>A0A1H8U137_9PSEU</name>
<sequence>MELWPGASLAGAAMSEEAVLSERHAGVLLVTLNRPEALNSLTLDMDARYRQVLAAAEADPEIRAVVVTGAGRAFCAGADLAALEALAEDPERPHFGAAFRTPLTFSKPLIAAINGGCVGLGLVTALCCDVRFVADEAKLGTAFAQRGVVAEHGLSVLLSRLAGVGTAMDLLLSGRIVRGPEAVRLGLATRSVPREEVVRTALEYAGEIARNCSPASVPVIKKQVQESFLGEFHRAADNAEPLLRAAFRHPDYAEGIRSYREKRSPRFAGYARGAGERAPWN</sequence>
<evidence type="ECO:0000256" key="1">
    <source>
        <dbReference type="ARBA" id="ARBA00005254"/>
    </source>
</evidence>
<dbReference type="CDD" id="cd06558">
    <property type="entry name" value="crotonase-like"/>
    <property type="match status" value="1"/>
</dbReference>
<reference evidence="2 3" key="1">
    <citation type="submission" date="2016-10" db="EMBL/GenBank/DDBJ databases">
        <authorList>
            <person name="de Groot N.N."/>
        </authorList>
    </citation>
    <scope>NUCLEOTIDE SEQUENCE [LARGE SCALE GENOMIC DNA]</scope>
    <source>
        <strain evidence="2 3">DSM 44993</strain>
    </source>
</reference>
<dbReference type="EMBL" id="FOEF01000003">
    <property type="protein sequence ID" value="SEO96825.1"/>
    <property type="molecule type" value="Genomic_DNA"/>
</dbReference>
<dbReference type="GO" id="GO:0003824">
    <property type="term" value="F:catalytic activity"/>
    <property type="evidence" value="ECO:0007669"/>
    <property type="project" value="UniProtKB-ARBA"/>
</dbReference>
<dbReference type="SUPFAM" id="SSF52096">
    <property type="entry name" value="ClpP/crotonase"/>
    <property type="match status" value="1"/>
</dbReference>
<dbReference type="AlphaFoldDB" id="A0A1H8U137"/>
<comment type="similarity">
    <text evidence="1">Belongs to the enoyl-CoA hydratase/isomerase family.</text>
</comment>
<dbReference type="Gene3D" id="3.90.226.10">
    <property type="entry name" value="2-enoyl-CoA Hydratase, Chain A, domain 1"/>
    <property type="match status" value="1"/>
</dbReference>
<dbReference type="Proteomes" id="UP000198582">
    <property type="component" value="Unassembled WGS sequence"/>
</dbReference>
<evidence type="ECO:0000313" key="2">
    <source>
        <dbReference type="EMBL" id="SEO96825.1"/>
    </source>
</evidence>
<evidence type="ECO:0000313" key="3">
    <source>
        <dbReference type="Proteomes" id="UP000198582"/>
    </source>
</evidence>
<dbReference type="PANTHER" id="PTHR43802">
    <property type="entry name" value="ENOYL-COA HYDRATASE"/>
    <property type="match status" value="1"/>
</dbReference>
<dbReference type="InterPro" id="IPR029045">
    <property type="entry name" value="ClpP/crotonase-like_dom_sf"/>
</dbReference>
<keyword evidence="3" id="KW-1185">Reference proteome</keyword>
<dbReference type="PANTHER" id="PTHR43802:SF1">
    <property type="entry name" value="IP11341P-RELATED"/>
    <property type="match status" value="1"/>
</dbReference>
<accession>A0A1H8U137</accession>